<organism evidence="3 4">
    <name type="scientific">Arcticibacter pallidicorallinus</name>
    <dbReference type="NCBI Taxonomy" id="1259464"/>
    <lineage>
        <taxon>Bacteria</taxon>
        <taxon>Pseudomonadati</taxon>
        <taxon>Bacteroidota</taxon>
        <taxon>Sphingobacteriia</taxon>
        <taxon>Sphingobacteriales</taxon>
        <taxon>Sphingobacteriaceae</taxon>
        <taxon>Arcticibacter</taxon>
    </lineage>
</organism>
<name>A0A2T0TXJ4_9SPHI</name>
<dbReference type="Gene3D" id="3.30.830.10">
    <property type="entry name" value="Metalloenzyme, LuxS/M16 peptidase-like"/>
    <property type="match status" value="2"/>
</dbReference>
<evidence type="ECO:0000313" key="3">
    <source>
        <dbReference type="EMBL" id="PRY50416.1"/>
    </source>
</evidence>
<dbReference type="InterPro" id="IPR011249">
    <property type="entry name" value="Metalloenz_LuxS/M16"/>
</dbReference>
<dbReference type="PANTHER" id="PTHR11851:SF224">
    <property type="entry name" value="PROCESSING PROTEASE"/>
    <property type="match status" value="1"/>
</dbReference>
<protein>
    <submittedName>
        <fullName evidence="3">Putative Zn-dependent peptidase</fullName>
    </submittedName>
</protein>
<feature type="domain" description="Peptidase M16 N-terminal" evidence="1">
    <location>
        <begin position="66"/>
        <end position="142"/>
    </location>
</feature>
<dbReference type="Pfam" id="PF05193">
    <property type="entry name" value="Peptidase_M16_C"/>
    <property type="match status" value="1"/>
</dbReference>
<dbReference type="OrthoDB" id="9811314at2"/>
<keyword evidence="4" id="KW-1185">Reference proteome</keyword>
<dbReference type="SUPFAM" id="SSF63411">
    <property type="entry name" value="LuxS/MPP-like metallohydrolase"/>
    <property type="match status" value="2"/>
</dbReference>
<feature type="domain" description="Peptidase M16 C-terminal" evidence="2">
    <location>
        <begin position="180"/>
        <end position="355"/>
    </location>
</feature>
<dbReference type="Proteomes" id="UP000238034">
    <property type="component" value="Unassembled WGS sequence"/>
</dbReference>
<dbReference type="GO" id="GO:0046872">
    <property type="term" value="F:metal ion binding"/>
    <property type="evidence" value="ECO:0007669"/>
    <property type="project" value="InterPro"/>
</dbReference>
<evidence type="ECO:0000259" key="1">
    <source>
        <dbReference type="Pfam" id="PF00675"/>
    </source>
</evidence>
<dbReference type="PANTHER" id="PTHR11851">
    <property type="entry name" value="METALLOPROTEASE"/>
    <property type="match status" value="1"/>
</dbReference>
<accession>A0A2T0TXJ4</accession>
<evidence type="ECO:0000313" key="4">
    <source>
        <dbReference type="Proteomes" id="UP000238034"/>
    </source>
</evidence>
<reference evidence="3 4" key="1">
    <citation type="submission" date="2018-03" db="EMBL/GenBank/DDBJ databases">
        <title>Genomic Encyclopedia of Type Strains, Phase III (KMG-III): the genomes of soil and plant-associated and newly described type strains.</title>
        <authorList>
            <person name="Whitman W."/>
        </authorList>
    </citation>
    <scope>NUCLEOTIDE SEQUENCE [LARGE SCALE GENOMIC DNA]</scope>
    <source>
        <strain evidence="3 4">CGMCC 1.9313</strain>
    </source>
</reference>
<dbReference type="InterPro" id="IPR007863">
    <property type="entry name" value="Peptidase_M16_C"/>
</dbReference>
<comment type="caution">
    <text evidence="3">The sequence shown here is derived from an EMBL/GenBank/DDBJ whole genome shotgun (WGS) entry which is preliminary data.</text>
</comment>
<sequence length="424" mass="48179">MINRTIAPEFKQIEEISLIQASPRLLDNGIKLFIVDAGEQELVRIEFIFRNVNWDVLRPLQAYATNALLIEGTSKRSSFQISDSIDSYGAFVQPEYSFDYSSFTLYTLSKHLNAVLPIIKDILTDAVFPPEELDTLIRNQKQKLLVSLEKNDVVTRRVFNHSLFGDTIYGHLVVAEDYDSIDREQLLEYYKRAYQPNNCTIIASGKVDNHTVSKINSFFGSEWSANDDFVVNSFQFSETLGSTLYTEKPDSLQSAIRLGQISVSRTHPDFPGLQFLNTVLGGYFGSRLMANIREDKGYTYGIGSAQVSLLNAGYFLIASEVGADVCSSTMAEIEKEINLLRTELIPHDELELVRNYMLGSFLGSLENAFSHAEKFKSIFLSGLDYDYYTRYIQVIKEISSEDLLSLANKYWHFDRFNKVITGKK</sequence>
<dbReference type="RefSeq" id="WP_106294500.1">
    <property type="nucleotide sequence ID" value="NZ_PVTH01000009.1"/>
</dbReference>
<evidence type="ECO:0000259" key="2">
    <source>
        <dbReference type="Pfam" id="PF05193"/>
    </source>
</evidence>
<proteinExistence type="predicted"/>
<dbReference type="InterPro" id="IPR011765">
    <property type="entry name" value="Pept_M16_N"/>
</dbReference>
<dbReference type="Pfam" id="PF00675">
    <property type="entry name" value="Peptidase_M16"/>
    <property type="match status" value="1"/>
</dbReference>
<dbReference type="EMBL" id="PVTH01000009">
    <property type="protein sequence ID" value="PRY50416.1"/>
    <property type="molecule type" value="Genomic_DNA"/>
</dbReference>
<dbReference type="InterPro" id="IPR050361">
    <property type="entry name" value="MPP/UQCRC_Complex"/>
</dbReference>
<gene>
    <name evidence="3" type="ORF">B0I27_109140</name>
</gene>
<dbReference type="AlphaFoldDB" id="A0A2T0TXJ4"/>